<proteinExistence type="predicted"/>
<gene>
    <name evidence="1" type="ORF">J2T15_001819</name>
</gene>
<dbReference type="EMBL" id="JAUSSU010000003">
    <property type="protein sequence ID" value="MDQ0112384.1"/>
    <property type="molecule type" value="Genomic_DNA"/>
</dbReference>
<accession>A0ABT9TYE1</accession>
<keyword evidence="2" id="KW-1185">Reference proteome</keyword>
<name>A0ABT9TYE1_PAEHA</name>
<reference evidence="1 2" key="1">
    <citation type="submission" date="2023-07" db="EMBL/GenBank/DDBJ databases">
        <title>Sorghum-associated microbial communities from plants grown in Nebraska, USA.</title>
        <authorList>
            <person name="Schachtman D."/>
        </authorList>
    </citation>
    <scope>NUCLEOTIDE SEQUENCE [LARGE SCALE GENOMIC DNA]</scope>
    <source>
        <strain evidence="1 2">CC482</strain>
    </source>
</reference>
<evidence type="ECO:0000313" key="2">
    <source>
        <dbReference type="Proteomes" id="UP001229346"/>
    </source>
</evidence>
<dbReference type="Proteomes" id="UP001229346">
    <property type="component" value="Unassembled WGS sequence"/>
</dbReference>
<dbReference type="RefSeq" id="WP_307203194.1">
    <property type="nucleotide sequence ID" value="NZ_JAUSSU010000003.1"/>
</dbReference>
<comment type="caution">
    <text evidence="1">The sequence shown here is derived from an EMBL/GenBank/DDBJ whole genome shotgun (WGS) entry which is preliminary data.</text>
</comment>
<protein>
    <submittedName>
        <fullName evidence="1">Uncharacterized protein</fullName>
    </submittedName>
</protein>
<organism evidence="1 2">
    <name type="scientific">Paenibacillus harenae</name>
    <dbReference type="NCBI Taxonomy" id="306543"/>
    <lineage>
        <taxon>Bacteria</taxon>
        <taxon>Bacillati</taxon>
        <taxon>Bacillota</taxon>
        <taxon>Bacilli</taxon>
        <taxon>Bacillales</taxon>
        <taxon>Paenibacillaceae</taxon>
        <taxon>Paenibacillus</taxon>
    </lineage>
</organism>
<sequence>MNYHLYHYFEMDLGPFRNLSKLKYEEAIEILNQIKREGNTFASKRTDEYMSIRRGLEQLARAQFIAKGGFPKNSYPHYMTLGECDWLKTWYRRPGVIIIPWEKFTDESISFTYGDLFPTMRFQDQKPYRKQVYTKNEIKQIINQFGFPQEWNRNGDKGPERYIEAQVWDEDVINEF</sequence>
<evidence type="ECO:0000313" key="1">
    <source>
        <dbReference type="EMBL" id="MDQ0112384.1"/>
    </source>
</evidence>